<evidence type="ECO:0008006" key="4">
    <source>
        <dbReference type="Google" id="ProtNLM"/>
    </source>
</evidence>
<dbReference type="EMBL" id="JAHESF010000093">
    <property type="protein sequence ID" value="MBT1701613.1"/>
    <property type="molecule type" value="Genomic_DNA"/>
</dbReference>
<keyword evidence="1" id="KW-0732">Signal</keyword>
<feature type="chain" id="PRO_5042936362" description="Lipoprotein" evidence="1">
    <location>
        <begin position="29"/>
        <end position="195"/>
    </location>
</feature>
<dbReference type="Proteomes" id="UP001319200">
    <property type="component" value="Unassembled WGS sequence"/>
</dbReference>
<feature type="signal peptide" evidence="1">
    <location>
        <begin position="1"/>
        <end position="28"/>
    </location>
</feature>
<sequence length="195" mass="21168">MKTTLRRWTSASVKIAAFVTFALLAACADEGLEAPEAARNAEAIEAPAGEADSGPFSALGGCPDDLTNDGCNFTAGTGRDHPNQYLMVNMMNNCRTEPLPSNCTWNGNITETRNIEVDLSNCCYPASSLNFQMNTWKALAASNRPASNYLITNYQRISGYMVTSYGPYRMVIRVTYRKKGLCSEVAEKGGIALPQ</sequence>
<organism evidence="2 3">
    <name type="scientific">Chryseosolibacter histidini</name>
    <dbReference type="NCBI Taxonomy" id="2782349"/>
    <lineage>
        <taxon>Bacteria</taxon>
        <taxon>Pseudomonadati</taxon>
        <taxon>Bacteroidota</taxon>
        <taxon>Cytophagia</taxon>
        <taxon>Cytophagales</taxon>
        <taxon>Chryseotaleaceae</taxon>
        <taxon>Chryseosolibacter</taxon>
    </lineage>
</organism>
<protein>
    <recommendedName>
        <fullName evidence="4">Lipoprotein</fullName>
    </recommendedName>
</protein>
<gene>
    <name evidence="2" type="ORF">KK083_32285</name>
</gene>
<name>A0AAP2DSE3_9BACT</name>
<proteinExistence type="predicted"/>
<keyword evidence="3" id="KW-1185">Reference proteome</keyword>
<reference evidence="2 3" key="1">
    <citation type="submission" date="2021-05" db="EMBL/GenBank/DDBJ databases">
        <title>A Polyphasic approach of four new species of the genus Ohtaekwangia: Ohtaekwangia histidinii sp. nov., Ohtaekwangia cretensis sp. nov., Ohtaekwangia indiensis sp. nov., Ohtaekwangia reichenbachii sp. nov. from diverse environment.</title>
        <authorList>
            <person name="Octaviana S."/>
        </authorList>
    </citation>
    <scope>NUCLEOTIDE SEQUENCE [LARGE SCALE GENOMIC DNA]</scope>
    <source>
        <strain evidence="2 3">PWU4</strain>
    </source>
</reference>
<evidence type="ECO:0000256" key="1">
    <source>
        <dbReference type="SAM" id="SignalP"/>
    </source>
</evidence>
<accession>A0AAP2DSE3</accession>
<dbReference type="AlphaFoldDB" id="A0AAP2DSE3"/>
<dbReference type="RefSeq" id="WP_254170291.1">
    <property type="nucleotide sequence ID" value="NZ_JAHESF010000093.1"/>
</dbReference>
<comment type="caution">
    <text evidence="2">The sequence shown here is derived from an EMBL/GenBank/DDBJ whole genome shotgun (WGS) entry which is preliminary data.</text>
</comment>
<evidence type="ECO:0000313" key="3">
    <source>
        <dbReference type="Proteomes" id="UP001319200"/>
    </source>
</evidence>
<dbReference type="PROSITE" id="PS51257">
    <property type="entry name" value="PROKAR_LIPOPROTEIN"/>
    <property type="match status" value="1"/>
</dbReference>
<evidence type="ECO:0000313" key="2">
    <source>
        <dbReference type="EMBL" id="MBT1701613.1"/>
    </source>
</evidence>